<dbReference type="EMBL" id="SMTF01000006">
    <property type="protein sequence ID" value="TDK23777.1"/>
    <property type="molecule type" value="Genomic_DNA"/>
</dbReference>
<dbReference type="AlphaFoldDB" id="A0A4R5TQL6"/>
<feature type="domain" description="SnoaL-like" evidence="1">
    <location>
        <begin position="26"/>
        <end position="133"/>
    </location>
</feature>
<dbReference type="InterPro" id="IPR037401">
    <property type="entry name" value="SnoaL-like"/>
</dbReference>
<gene>
    <name evidence="2" type="ORF">E2F46_09595</name>
</gene>
<organism evidence="2 3">
    <name type="scientific">Luteimonas aestuarii</name>
    <dbReference type="NCBI Taxonomy" id="453837"/>
    <lineage>
        <taxon>Bacteria</taxon>
        <taxon>Pseudomonadati</taxon>
        <taxon>Pseudomonadota</taxon>
        <taxon>Gammaproteobacteria</taxon>
        <taxon>Lysobacterales</taxon>
        <taxon>Lysobacteraceae</taxon>
        <taxon>Luteimonas</taxon>
    </lineage>
</organism>
<dbReference type="Gene3D" id="3.10.450.50">
    <property type="match status" value="1"/>
</dbReference>
<dbReference type="PANTHER" id="PTHR41252:SF1">
    <property type="entry name" value="BLR2505 PROTEIN"/>
    <property type="match status" value="1"/>
</dbReference>
<reference evidence="2 3" key="1">
    <citation type="submission" date="2019-03" db="EMBL/GenBank/DDBJ databases">
        <title>Luteimonas zhaokaii sp.nov., isolated from the rectal contents of Plateau pika in Yushu, Qinghai Province, China.</title>
        <authorList>
            <person name="Zhang G."/>
        </authorList>
    </citation>
    <scope>NUCLEOTIDE SEQUENCE [LARGE SCALE GENOMIC DNA]</scope>
    <source>
        <strain evidence="2 3">B9</strain>
    </source>
</reference>
<dbReference type="SUPFAM" id="SSF54427">
    <property type="entry name" value="NTF2-like"/>
    <property type="match status" value="1"/>
</dbReference>
<name>A0A4R5TQL6_9GAMM</name>
<dbReference type="PANTHER" id="PTHR41252">
    <property type="entry name" value="BLR2505 PROTEIN"/>
    <property type="match status" value="1"/>
</dbReference>
<evidence type="ECO:0000313" key="3">
    <source>
        <dbReference type="Proteomes" id="UP000294796"/>
    </source>
</evidence>
<dbReference type="OrthoDB" id="1450423at2"/>
<accession>A0A4R5TQL6</accession>
<evidence type="ECO:0000313" key="2">
    <source>
        <dbReference type="EMBL" id="TDK23777.1"/>
    </source>
</evidence>
<sequence length="147" mass="15685">MASAASASQTGPGIAASREEANTARVRAAFDAWRAGTGSVFDLLHEDVVWTVAGDSPVSGIYRGKADFMDNAVAPITARLATPIVPQVQHVVAQGDAVVVIWRGVARAHHGSAYTNHYAWHMVFDGDGRIVRVVAFLDTWALDALMQ</sequence>
<dbReference type="InterPro" id="IPR032710">
    <property type="entry name" value="NTF2-like_dom_sf"/>
</dbReference>
<evidence type="ECO:0000259" key="1">
    <source>
        <dbReference type="Pfam" id="PF12680"/>
    </source>
</evidence>
<dbReference type="Proteomes" id="UP000294796">
    <property type="component" value="Unassembled WGS sequence"/>
</dbReference>
<dbReference type="RefSeq" id="WP_133321874.1">
    <property type="nucleotide sequence ID" value="NZ_SMTF01000006.1"/>
</dbReference>
<keyword evidence="3" id="KW-1185">Reference proteome</keyword>
<dbReference type="Pfam" id="PF12680">
    <property type="entry name" value="SnoaL_2"/>
    <property type="match status" value="1"/>
</dbReference>
<protein>
    <submittedName>
        <fullName evidence="2">Nuclear transport factor 2 family protein</fullName>
    </submittedName>
</protein>
<proteinExistence type="predicted"/>
<comment type="caution">
    <text evidence="2">The sequence shown here is derived from an EMBL/GenBank/DDBJ whole genome shotgun (WGS) entry which is preliminary data.</text>
</comment>